<dbReference type="GO" id="GO:0005737">
    <property type="term" value="C:cytoplasm"/>
    <property type="evidence" value="ECO:0007669"/>
    <property type="project" value="UniProtKB-SubCell"/>
</dbReference>
<dbReference type="Gene3D" id="3.30.559.10">
    <property type="entry name" value="Chloramphenicol acetyltransferase-like domain"/>
    <property type="match status" value="2"/>
</dbReference>
<dbReference type="SUPFAM" id="SSF53383">
    <property type="entry name" value="PLP-dependent transferases"/>
    <property type="match status" value="1"/>
</dbReference>
<comment type="cofactor">
    <cofactor evidence="1">
        <name>pantetheine 4'-phosphate</name>
        <dbReference type="ChEBI" id="CHEBI:47942"/>
    </cofactor>
</comment>
<dbReference type="eggNOG" id="COG1020">
    <property type="taxonomic scope" value="Bacteria"/>
</dbReference>
<dbReference type="SMART" id="SM00823">
    <property type="entry name" value="PKS_PP"/>
    <property type="match status" value="2"/>
</dbReference>
<evidence type="ECO:0000256" key="11">
    <source>
        <dbReference type="SAM" id="MobiDB-lite"/>
    </source>
</evidence>
<dbReference type="GO" id="GO:0008483">
    <property type="term" value="F:transaminase activity"/>
    <property type="evidence" value="ECO:0007669"/>
    <property type="project" value="InterPro"/>
</dbReference>
<keyword evidence="6" id="KW-0808">Transferase</keyword>
<dbReference type="Gene3D" id="3.40.640.10">
    <property type="entry name" value="Type I PLP-dependent aspartate aminotransferase-like (Major domain)"/>
    <property type="match status" value="1"/>
</dbReference>
<dbReference type="Gene3D" id="3.30.70.3290">
    <property type="match status" value="1"/>
</dbReference>
<dbReference type="InterPro" id="IPR023213">
    <property type="entry name" value="CAT-like_dom_sf"/>
</dbReference>
<evidence type="ECO:0000256" key="5">
    <source>
        <dbReference type="ARBA" id="ARBA00022553"/>
    </source>
</evidence>
<dbReference type="PROSITE" id="PS50075">
    <property type="entry name" value="CARRIER"/>
    <property type="match status" value="2"/>
</dbReference>
<dbReference type="InterPro" id="IPR006162">
    <property type="entry name" value="Ppantetheine_attach_site"/>
</dbReference>
<dbReference type="GO" id="GO:0004315">
    <property type="term" value="F:3-oxoacyl-[acyl-carrier-protein] synthase activity"/>
    <property type="evidence" value="ECO:0007669"/>
    <property type="project" value="InterPro"/>
</dbReference>
<dbReference type="InterPro" id="IPR010071">
    <property type="entry name" value="AA_adenyl_dom"/>
</dbReference>
<proteinExistence type="inferred from homology"/>
<keyword evidence="8" id="KW-0175">Coiled coil</keyword>
<dbReference type="SUPFAM" id="SSF55048">
    <property type="entry name" value="Probable ACP-binding domain of malonyl-CoA ACP transacylase"/>
    <property type="match status" value="1"/>
</dbReference>
<feature type="domain" description="Ketosynthase family 3 (KS3)" evidence="13">
    <location>
        <begin position="43"/>
        <end position="465"/>
    </location>
</feature>
<dbReference type="Pfam" id="PF00109">
    <property type="entry name" value="ketoacyl-synt"/>
    <property type="match status" value="1"/>
</dbReference>
<sequence length="3034" mass="329642">MDTGKPPSMPAPARGTEMSLVKRTLLHLEQLQARLDAVERARSEPIAIVGMSCRFPGGANHPEGFWKLLHGGTDAITEIPASRWKIDEYYNPDPSAAGTMYCRHGGFLSDVAGFDPSFFHISPREAASMDPQQRLFLEACYEALEFAAIPPSSLKGTSTGVFAGITTSDYASLQRAAGHVDGYFLTGNPLNTVAGRVSYTLALQGPSMAIDTACSSSLVSLHAACQSLRLGESNLALAGGVNLILSPDNTLAVCRARALSPSGRCKTFDASADGFVRSEGCGVLVLKRLSDAVAEGNRVLAVIRSSAVNHDGASSGFTAPNGVAQEAVLRKALGPMDPATIDYVEAHGTGTALGDPIEVRAIAEVYGQGRTPGHPLKIGSVKTNIGHAESASGIAGVMKVVLALQHEEIPPHLHFHTPSPLIPWSEFPVEVATGVSSWARGAKIRRAAVSAFGASGTNAHIVLEEAPVTGAAAHACQHDCHPLLLSAKSEPALRETVQAYRLWLETHPEASMASAGWSSSAGRDHFTHRIGLRVASRQDAIDKLRTCTVPGAAASQPPRVAFLYTGQGSQYTGMGRELYRTQPVFRDAINRCCGLAEPLPLRAILFEENAGIEQTGNCQPALFALQYALTELLKSFGITPGAVMGHSVGEYAAACAAGVFPLEDAIRLIRERGQLMQALPQDGCMAAVLADLATVEQAICPHAAEVSIAAINGPRNVVISGARSSVAAITKHLEERDVHSVALNTSHAFHSPLLEPMLERFETAARCITMQAPQVPLISNLTGALQDQAPSARYWRDHCRQAVRFADGVQTLAATGFDTLLEIGPSPILTGMAKACLPADAGVHLVPLLRPGSTQETFLDALLHLYRHGTSIRWSAYEENAPEPAPLPTYAFQRSPIWLQETPRTEIPKTEQPTPMIPAEQKKQSSLEWLCTQVAELIQADPASVSVEVPFLELGADSIVLIEAIRLIEKQYGIKMAMRRFFEDLSTIAALAAFIDQNSAEPEPATPAVTSIAAPASQESNSSLERMIAGQNKMLAEVMTQQMELMRASLGITSPDAASAGTAAAATVRPARVQPKAAPAAEAPKPMMPWGNPVEQRARGLTPVQQQHLEDLIGRFTAKTRRSKESVQASRSVVADSRASVGFRFSTKEMLYPIVGERTSGSKLWDIDGNEYIDFTMGFGVHLFGHAPDFLQTAIDRELRQNLELGARSPLVGEVAERFARMTGLDRVAFSNTGTEAVMTAMRLARAVTGRDAIVMFTHSYHGHSDGTLAAANPEGGTTAIAPGVPAGSVENILVLDYGSDAALESIRALGPSLAAVIVEPVQSRNPSLQPVAFLKELRSITEQSGTALIFDEMITGFRVHPAGAQGLFGVRADIATYGKIIGGGLPLGVIAGTARFMDGIDGGMWSYGDTSFPATDRTAFGGTFCQHPLSMAAALAVLKELEREGGALQARLNDRTATLAETLNKLFAEEQAPIHVTSFGSLFRFEFTANLDLFFYHLLEKGIYIWEWRTCFLSTAHTEDDLQRFVKAVRESVVELKRGGYIQTPASKETTTAVPLSEAQHQLWLASQMGPEGSLAYNINTTLALRGEIDTEALRKAIQGLVDRHEALRTTFSPDGTSQTIRPSFPLEIPVVEGDIEAWRMQESKTPFDLTTGPLFRAALLRVDGEHSLLSLTAHHIVCDGSTFGILLDEIATAYNGSVPAAPPLQFRGYLRALEAQLASAEMQAHRAYWLDECHEPVSALRLPVDRPYPAIRSFRGQRVSTLIDAPLANALRAASRHAGCTLYMTLLAGFQIFLHRITGQEEILTGIPVTGRSVPDSERVAGYCTHLLPIRSYQEADLTVSGFMAATRRRMLDALEHQDFPFAELLREIGSQRNLHATQLVSTVFNLEPVSELPALHGLEATLAPPLVLYTAFDLSLNTIDTGTELLLECLYDSDLFEESTVQRFLAVYRQILSAITQDADLPVTRIAILPPEDRALIEQWNDTAAPFLRGHGVHHLFEEQAARTPDATALIHLQRRISYAELNQRAEEIAAQLRTAGVKPGALAGVFLRRDPDLIAALLGVLKTGAAYVPMDPVWPSARVALVLEDASLAAIVTNRELADFLPPTCHTLMVEERPKEPLAPVSSAAVSEESLAWVLYTSGSTGRPKGVMIRHSSAAAFLAWTHSYFTAAQTSCVLASTSICFDLSIFEIFTPLSRGGSLVLAENVLELGSLPSKEEITLINTVPSAMSALLQVQALPTSVTTVNLAGEALRRPLVRSIYQAAPQVTVYNLYGPSEDTTYSTATRIDRDSPLEPSIGRPISNTQAYILDRHLEPLPIGAIGELYLGGAGLAAGYLNRPDLTAERFVSASFAPAARLYRTGDIVRYRSSGEIEYLGRSDNQVKLRGFRIELGEVEAAITAHTGVEAAVVALQGSGERARLVAWVMSQEPDTLLIASLRVRLREQLPEYMVPSVFLIVTEFPLLPNGKIDRNRLPVPEEEIAPAPVENEVEGKLASIWQNALGLPSMHTDANFFEAGGNSLTAMQVVTQTRRDLGCQIELKTLFSYPTIASLARHIANATVIKYEPIQPQPSQEHYALSPAQLRFWVQERLWEDARSGPMPAQFQMEGPLDVAALQRAFELLVARHEILRTIFVETGGQPRQKILAPEEFAAFFEQIDLSHAEDSATQLHTLTMRERLAPMDLGTGPLFRVKLVRLHATRHICVCAMHHIISDGITNEVLLDDLQQLYSAAAQQEEPLLPALAVQYKDYAAWLNDLLDSPEGERMKEYWLTKLSGFTPFSMPGDAPPGGMIPGERWKTASLSLDAACTAGLQRMADQHQATLFMVLVAAVKSLLYRKSGQEDIIVGTPVAGRVLPELEQQAGPYLNVLALRDHIFGSERFDALLHRIRETILEAFSNQLYPLDRLFEPLRIVRDPERNPVFDIGFTLQNQRRGPRQAGPLHISEMEILPKESRHSEAKTALWFLISPGEAMLEIDILYDQHRMSEAYVQALSQDLQSILNEVTEQPGVRLQDLRLGRSTPPQIPVKHSVKMGAF</sequence>
<dbReference type="CDD" id="cd00833">
    <property type="entry name" value="PKS"/>
    <property type="match status" value="1"/>
</dbReference>
<dbReference type="InterPro" id="IPR045851">
    <property type="entry name" value="AMP-bd_C_sf"/>
</dbReference>
<dbReference type="GO" id="GO:0047462">
    <property type="term" value="F:phenylalanine racemase (ATP-hydrolyzing) activity"/>
    <property type="evidence" value="ECO:0007669"/>
    <property type="project" value="UniProtKB-EC"/>
</dbReference>
<evidence type="ECO:0000259" key="13">
    <source>
        <dbReference type="PROSITE" id="PS52004"/>
    </source>
</evidence>
<dbReference type="Gene3D" id="3.30.300.30">
    <property type="match status" value="1"/>
</dbReference>
<dbReference type="InterPro" id="IPR005814">
    <property type="entry name" value="Aminotrans_3"/>
</dbReference>
<dbReference type="Gene3D" id="3.40.50.980">
    <property type="match status" value="2"/>
</dbReference>
<dbReference type="EC" id="5.1.1.11" evidence="14"/>
<accession>C1F4N9</accession>
<dbReference type="InterPro" id="IPR001242">
    <property type="entry name" value="Condensation_dom"/>
</dbReference>
<dbReference type="Gene3D" id="3.40.47.10">
    <property type="match status" value="1"/>
</dbReference>
<dbReference type="PROSITE" id="PS00012">
    <property type="entry name" value="PHOSPHOPANTETHEINE"/>
    <property type="match status" value="1"/>
</dbReference>
<dbReference type="PROSITE" id="PS00455">
    <property type="entry name" value="AMP_BINDING"/>
    <property type="match status" value="1"/>
</dbReference>
<dbReference type="Gene3D" id="3.30.559.30">
    <property type="entry name" value="Nonribosomal peptide synthetase, condensation domain"/>
    <property type="match status" value="2"/>
</dbReference>
<feature type="region of interest" description="Disordered" evidence="11">
    <location>
        <begin position="1069"/>
        <end position="1089"/>
    </location>
</feature>
<dbReference type="Proteomes" id="UP000002207">
    <property type="component" value="Chromosome"/>
</dbReference>
<dbReference type="CDD" id="cd12115">
    <property type="entry name" value="A_NRPS_Sfm_like"/>
    <property type="match status" value="1"/>
</dbReference>
<dbReference type="SUPFAM" id="SSF53901">
    <property type="entry name" value="Thiolase-like"/>
    <property type="match status" value="1"/>
</dbReference>
<dbReference type="PANTHER" id="PTHR43775">
    <property type="entry name" value="FATTY ACID SYNTHASE"/>
    <property type="match status" value="1"/>
</dbReference>
<dbReference type="GO" id="GO:0006633">
    <property type="term" value="P:fatty acid biosynthetic process"/>
    <property type="evidence" value="ECO:0007669"/>
    <property type="project" value="InterPro"/>
</dbReference>
<comment type="function">
    <text evidence="10">Involved in production of the polyketide antibiotic thailandamide.</text>
</comment>
<dbReference type="SUPFAM" id="SSF52777">
    <property type="entry name" value="CoA-dependent acyltransferases"/>
    <property type="match status" value="4"/>
</dbReference>
<dbReference type="FunFam" id="3.40.50.12780:FF:000012">
    <property type="entry name" value="Non-ribosomal peptide synthetase"/>
    <property type="match status" value="1"/>
</dbReference>
<dbReference type="InterPro" id="IPR020806">
    <property type="entry name" value="PKS_PP-bd"/>
</dbReference>
<dbReference type="SUPFAM" id="SSF47336">
    <property type="entry name" value="ACP-like"/>
    <property type="match status" value="2"/>
</dbReference>
<dbReference type="InterPro" id="IPR016035">
    <property type="entry name" value="Acyl_Trfase/lysoPLipase"/>
</dbReference>
<dbReference type="FunFam" id="3.40.47.10:FF:000019">
    <property type="entry name" value="Polyketide synthase type I"/>
    <property type="match status" value="1"/>
</dbReference>
<dbReference type="InterPro" id="IPR009081">
    <property type="entry name" value="PP-bd_ACP"/>
</dbReference>
<dbReference type="Pfam" id="PF22621">
    <property type="entry name" value="CurL-like_PKS_C"/>
    <property type="match status" value="1"/>
</dbReference>
<evidence type="ECO:0000256" key="6">
    <source>
        <dbReference type="ARBA" id="ARBA00022679"/>
    </source>
</evidence>
<dbReference type="InterPro" id="IPR014030">
    <property type="entry name" value="Ketoacyl_synth_N"/>
</dbReference>
<dbReference type="InterPro" id="IPR001227">
    <property type="entry name" value="Ac_transferase_dom_sf"/>
</dbReference>
<evidence type="ECO:0000256" key="4">
    <source>
        <dbReference type="ARBA" id="ARBA00022490"/>
    </source>
</evidence>
<dbReference type="Gene3D" id="3.40.366.10">
    <property type="entry name" value="Malonyl-Coenzyme A Acyl Carrier Protein, domain 2"/>
    <property type="match status" value="1"/>
</dbReference>
<dbReference type="FunFam" id="3.40.50.980:FF:000001">
    <property type="entry name" value="Non-ribosomal peptide synthetase"/>
    <property type="match status" value="1"/>
</dbReference>
<dbReference type="SUPFAM" id="SSF52151">
    <property type="entry name" value="FabD/lysophospholipase-like"/>
    <property type="match status" value="1"/>
</dbReference>
<evidence type="ECO:0000256" key="7">
    <source>
        <dbReference type="ARBA" id="ARBA00022898"/>
    </source>
</evidence>
<evidence type="ECO:0000259" key="12">
    <source>
        <dbReference type="PROSITE" id="PS50075"/>
    </source>
</evidence>
<dbReference type="PROSITE" id="PS00606">
    <property type="entry name" value="KS3_1"/>
    <property type="match status" value="1"/>
</dbReference>
<dbReference type="GO" id="GO:0004312">
    <property type="term" value="F:fatty acid synthase activity"/>
    <property type="evidence" value="ECO:0007669"/>
    <property type="project" value="TreeGrafter"/>
</dbReference>
<evidence type="ECO:0000256" key="8">
    <source>
        <dbReference type="ARBA" id="ARBA00023054"/>
    </source>
</evidence>
<dbReference type="InterPro" id="IPR015421">
    <property type="entry name" value="PyrdxlP-dep_Trfase_major"/>
</dbReference>
<dbReference type="InterPro" id="IPR016036">
    <property type="entry name" value="Malonyl_transacylase_ACP-bd"/>
</dbReference>
<dbReference type="Pfam" id="PF00668">
    <property type="entry name" value="Condensation"/>
    <property type="match status" value="2"/>
</dbReference>
<dbReference type="InterPro" id="IPR020845">
    <property type="entry name" value="AMP-binding_CS"/>
</dbReference>
<keyword evidence="7" id="KW-0663">Pyridoxal phosphate</keyword>
<dbReference type="SMART" id="SM00827">
    <property type="entry name" value="PKS_AT"/>
    <property type="match status" value="1"/>
</dbReference>
<evidence type="ECO:0000313" key="15">
    <source>
        <dbReference type="Proteomes" id="UP000002207"/>
    </source>
</evidence>
<dbReference type="CDD" id="cd19531">
    <property type="entry name" value="LCL_NRPS-like"/>
    <property type="match status" value="2"/>
</dbReference>
<dbReference type="PROSITE" id="PS52004">
    <property type="entry name" value="KS3_2"/>
    <property type="match status" value="1"/>
</dbReference>
<keyword evidence="4" id="KW-0963">Cytoplasm</keyword>
<dbReference type="STRING" id="240015.ACP_1157"/>
<dbReference type="CDD" id="cd00610">
    <property type="entry name" value="OAT_like"/>
    <property type="match status" value="1"/>
</dbReference>
<protein>
    <submittedName>
        <fullName evidence="14">Polyketide synthase peptide synthetase fusion protein</fullName>
        <ecNumber evidence="14">5.1.1.11</ecNumber>
    </submittedName>
</protein>
<dbReference type="SMART" id="SM00825">
    <property type="entry name" value="PKS_KS"/>
    <property type="match status" value="1"/>
</dbReference>
<comment type="similarity">
    <text evidence="9">In the C-terminal section; belongs to the NRP synthetase family.</text>
</comment>
<evidence type="ECO:0000256" key="1">
    <source>
        <dbReference type="ARBA" id="ARBA00001957"/>
    </source>
</evidence>
<dbReference type="Gene3D" id="1.10.1200.10">
    <property type="entry name" value="ACP-like"/>
    <property type="match status" value="2"/>
</dbReference>
<dbReference type="InterPro" id="IPR050091">
    <property type="entry name" value="PKS_NRPS_Biosynth_Enz"/>
</dbReference>
<dbReference type="InterPro" id="IPR015424">
    <property type="entry name" value="PyrdxlP-dep_Trfase"/>
</dbReference>
<dbReference type="NCBIfam" id="TIGR01733">
    <property type="entry name" value="AA-adenyl-dom"/>
    <property type="match status" value="1"/>
</dbReference>
<dbReference type="Pfam" id="PF00550">
    <property type="entry name" value="PP-binding"/>
    <property type="match status" value="2"/>
</dbReference>
<dbReference type="InterPro" id="IPR020841">
    <property type="entry name" value="PKS_Beta-ketoAc_synthase_dom"/>
</dbReference>
<dbReference type="Pfam" id="PF00501">
    <property type="entry name" value="AMP-binding"/>
    <property type="match status" value="1"/>
</dbReference>
<dbReference type="FunFam" id="1.10.1200.10:FF:000005">
    <property type="entry name" value="Nonribosomal peptide synthetase 1"/>
    <property type="match status" value="1"/>
</dbReference>
<dbReference type="InterPro" id="IPR014031">
    <property type="entry name" value="Ketoacyl_synth_C"/>
</dbReference>
<dbReference type="InterPro" id="IPR000873">
    <property type="entry name" value="AMP-dep_synth/lig_dom"/>
</dbReference>
<dbReference type="InterPro" id="IPR018201">
    <property type="entry name" value="Ketoacyl_synth_AS"/>
</dbReference>
<keyword evidence="3" id="KW-0596">Phosphopantetheine</keyword>
<evidence type="ECO:0000256" key="2">
    <source>
        <dbReference type="ARBA" id="ARBA00004496"/>
    </source>
</evidence>
<dbReference type="Pfam" id="PF00202">
    <property type="entry name" value="Aminotran_3"/>
    <property type="match status" value="1"/>
</dbReference>
<gene>
    <name evidence="14" type="ordered locus">ACP_1157</name>
</gene>
<reference evidence="14 15" key="1">
    <citation type="journal article" date="2009" name="Appl. Environ. Microbiol.">
        <title>Three genomes from the phylum Acidobacteria provide insight into the lifestyles of these microorganisms in soils.</title>
        <authorList>
            <person name="Ward N.L."/>
            <person name="Challacombe J.F."/>
            <person name="Janssen P.H."/>
            <person name="Henrissat B."/>
            <person name="Coutinho P.M."/>
            <person name="Wu M."/>
            <person name="Xie G."/>
            <person name="Haft D.H."/>
            <person name="Sait M."/>
            <person name="Badger J."/>
            <person name="Barabote R.D."/>
            <person name="Bradley B."/>
            <person name="Brettin T.S."/>
            <person name="Brinkac L.M."/>
            <person name="Bruce D."/>
            <person name="Creasy T."/>
            <person name="Daugherty S.C."/>
            <person name="Davidsen T.M."/>
            <person name="DeBoy R.T."/>
            <person name="Detter J.C."/>
            <person name="Dodson R.J."/>
            <person name="Durkin A.S."/>
            <person name="Ganapathy A."/>
            <person name="Gwinn-Giglio M."/>
            <person name="Han C.S."/>
            <person name="Khouri H."/>
            <person name="Kiss H."/>
            <person name="Kothari S.P."/>
            <person name="Madupu R."/>
            <person name="Nelson K.E."/>
            <person name="Nelson W.C."/>
            <person name="Paulsen I."/>
            <person name="Penn K."/>
            <person name="Ren Q."/>
            <person name="Rosovitz M.J."/>
            <person name="Selengut J.D."/>
            <person name="Shrivastava S."/>
            <person name="Sullivan S.A."/>
            <person name="Tapia R."/>
            <person name="Thompson L.S."/>
            <person name="Watkins K.L."/>
            <person name="Yang Q."/>
            <person name="Yu C."/>
            <person name="Zafar N."/>
            <person name="Zhou L."/>
            <person name="Kuske C.R."/>
        </authorList>
    </citation>
    <scope>NUCLEOTIDE SEQUENCE [LARGE SCALE GENOMIC DNA]</scope>
    <source>
        <strain evidence="15">ATCC 51196 / DSM 11244 / BCRC 80197 / JCM 7670 / NBRC 15755 / NCIMB 13165 / 161</strain>
    </source>
</reference>
<comment type="subcellular location">
    <subcellularLocation>
        <location evidence="2">Cytoplasm</location>
    </subcellularLocation>
</comment>
<keyword evidence="5" id="KW-0597">Phosphoprotein</keyword>
<dbReference type="HOGENOM" id="CLU_000022_70_2_0"/>
<dbReference type="Pfam" id="PF00698">
    <property type="entry name" value="Acyl_transf_1"/>
    <property type="match status" value="1"/>
</dbReference>
<dbReference type="SMART" id="SM01294">
    <property type="entry name" value="PKS_PP_betabranch"/>
    <property type="match status" value="1"/>
</dbReference>
<keyword evidence="14" id="KW-0413">Isomerase</keyword>
<dbReference type="PANTHER" id="PTHR43775:SF51">
    <property type="entry name" value="INACTIVE PHENOLPHTHIOCEROL SYNTHESIS POLYKETIDE SYNTHASE TYPE I PKS1-RELATED"/>
    <property type="match status" value="1"/>
</dbReference>
<dbReference type="FunFam" id="2.30.38.10:FF:000001">
    <property type="entry name" value="Non-ribosomal peptide synthetase PvdI"/>
    <property type="match status" value="1"/>
</dbReference>
<evidence type="ECO:0000256" key="10">
    <source>
        <dbReference type="ARBA" id="ARBA00054155"/>
    </source>
</evidence>
<feature type="domain" description="Carrier" evidence="12">
    <location>
        <begin position="2485"/>
        <end position="2560"/>
    </location>
</feature>
<evidence type="ECO:0000313" key="14">
    <source>
        <dbReference type="EMBL" id="ACO33615.1"/>
    </source>
</evidence>
<evidence type="ECO:0000256" key="9">
    <source>
        <dbReference type="ARBA" id="ARBA00029443"/>
    </source>
</evidence>
<dbReference type="Gene3D" id="2.30.38.10">
    <property type="entry name" value="Luciferase, Domain 3"/>
    <property type="match status" value="1"/>
</dbReference>
<dbReference type="GO" id="GO:0030170">
    <property type="term" value="F:pyridoxal phosphate binding"/>
    <property type="evidence" value="ECO:0007669"/>
    <property type="project" value="InterPro"/>
</dbReference>
<dbReference type="InterPro" id="IPR016039">
    <property type="entry name" value="Thiolase-like"/>
</dbReference>
<evidence type="ECO:0000256" key="3">
    <source>
        <dbReference type="ARBA" id="ARBA00022450"/>
    </source>
</evidence>
<dbReference type="Pfam" id="PF02801">
    <property type="entry name" value="Ketoacyl-synt_C"/>
    <property type="match status" value="1"/>
</dbReference>
<feature type="domain" description="Carrier" evidence="12">
    <location>
        <begin position="924"/>
        <end position="999"/>
    </location>
</feature>
<dbReference type="Pfam" id="PF13193">
    <property type="entry name" value="AMP-binding_C"/>
    <property type="match status" value="1"/>
</dbReference>
<dbReference type="GO" id="GO:0031177">
    <property type="term" value="F:phosphopantetheine binding"/>
    <property type="evidence" value="ECO:0007669"/>
    <property type="project" value="InterPro"/>
</dbReference>
<dbReference type="EMBL" id="CP001472">
    <property type="protein sequence ID" value="ACO33615.1"/>
    <property type="molecule type" value="Genomic_DNA"/>
</dbReference>
<dbReference type="eggNOG" id="COG3321">
    <property type="taxonomic scope" value="Bacteria"/>
</dbReference>
<dbReference type="KEGG" id="aca:ACP_1157"/>
<dbReference type="InterPro" id="IPR015422">
    <property type="entry name" value="PyrdxlP-dep_Trfase_small"/>
</dbReference>
<name>C1F4N9_ACIC5</name>
<dbReference type="InterPro" id="IPR025110">
    <property type="entry name" value="AMP-bd_C"/>
</dbReference>
<dbReference type="InterPro" id="IPR014043">
    <property type="entry name" value="Acyl_transferase_dom"/>
</dbReference>
<keyword evidence="15" id="KW-1185">Reference proteome</keyword>
<organism evidence="14 15">
    <name type="scientific">Acidobacterium capsulatum (strain ATCC 51196 / DSM 11244 / BCRC 80197 / JCM 7670 / NBRC 15755 / NCIMB 13165 / 161)</name>
    <dbReference type="NCBI Taxonomy" id="240015"/>
    <lineage>
        <taxon>Bacteria</taxon>
        <taxon>Pseudomonadati</taxon>
        <taxon>Acidobacteriota</taxon>
        <taxon>Terriglobia</taxon>
        <taxon>Terriglobales</taxon>
        <taxon>Acidobacteriaceae</taxon>
        <taxon>Acidobacterium</taxon>
    </lineage>
</organism>
<dbReference type="Gene3D" id="3.90.1150.10">
    <property type="entry name" value="Aspartate Aminotransferase, domain 1"/>
    <property type="match status" value="1"/>
</dbReference>
<dbReference type="InParanoid" id="C1F4N9"/>
<dbReference type="SUPFAM" id="SSF56801">
    <property type="entry name" value="Acetyl-CoA synthetase-like"/>
    <property type="match status" value="1"/>
</dbReference>
<dbReference type="InterPro" id="IPR036736">
    <property type="entry name" value="ACP-like_sf"/>
</dbReference>